<dbReference type="OrthoDB" id="9805176at2"/>
<dbReference type="Proteomes" id="UP000233293">
    <property type="component" value="Unassembled WGS sequence"/>
</dbReference>
<comment type="caution">
    <text evidence="1">The sequence shown here is derived from an EMBL/GenBank/DDBJ whole genome shotgun (WGS) entry which is preliminary data.</text>
</comment>
<organism evidence="1 2">
    <name type="scientific">Telmatospirillum siberiense</name>
    <dbReference type="NCBI Taxonomy" id="382514"/>
    <lineage>
        <taxon>Bacteria</taxon>
        <taxon>Pseudomonadati</taxon>
        <taxon>Pseudomonadota</taxon>
        <taxon>Alphaproteobacteria</taxon>
        <taxon>Rhodospirillales</taxon>
        <taxon>Rhodospirillaceae</taxon>
        <taxon>Telmatospirillum</taxon>
    </lineage>
</organism>
<dbReference type="Pfam" id="PF14196">
    <property type="entry name" value="ATC_hydrolase"/>
    <property type="match status" value="1"/>
</dbReference>
<accession>A0A2N3PNW4</accession>
<sequence length="156" mass="17226">MTATILEQRAIEAAFAKQVFEAMTVEIGVEAAKRILAKAVIEAARKAGADLAERSGGPSDLRAFAELLALWQQDDALAIDWLRVEPDHLDFNVVRCRYAETYRALGVADIGGLLSCNRDGEFCAGYDPRMRLERTQTIMDGASHCDFRYSLPGDRS</sequence>
<name>A0A2N3PNW4_9PROT</name>
<reference evidence="2" key="1">
    <citation type="submission" date="2017-12" db="EMBL/GenBank/DDBJ databases">
        <title>Draft genome sequence of Telmatospirillum siberiense 26-4b1T, an acidotolerant peatland alphaproteobacterium potentially involved in sulfur cycling.</title>
        <authorList>
            <person name="Hausmann B."/>
            <person name="Pjevac P."/>
            <person name="Schreck K."/>
            <person name="Herbold C.W."/>
            <person name="Daims H."/>
            <person name="Wagner M."/>
            <person name="Pester M."/>
            <person name="Loy A."/>
        </authorList>
    </citation>
    <scope>NUCLEOTIDE SEQUENCE [LARGE SCALE GENOMIC DNA]</scope>
    <source>
        <strain evidence="2">26-4b1</strain>
    </source>
</reference>
<protein>
    <submittedName>
        <fullName evidence="1">2-amino-thiazoline-4-carboxylic acid hydrolase</fullName>
    </submittedName>
</protein>
<evidence type="ECO:0000313" key="2">
    <source>
        <dbReference type="Proteomes" id="UP000233293"/>
    </source>
</evidence>
<keyword evidence="2" id="KW-1185">Reference proteome</keyword>
<dbReference type="RefSeq" id="WP_101253107.1">
    <property type="nucleotide sequence ID" value="NZ_PIUM01000038.1"/>
</dbReference>
<keyword evidence="1" id="KW-0378">Hydrolase</keyword>
<evidence type="ECO:0000313" key="1">
    <source>
        <dbReference type="EMBL" id="PKU22103.1"/>
    </source>
</evidence>
<dbReference type="EMBL" id="PIUM01000038">
    <property type="protein sequence ID" value="PKU22103.1"/>
    <property type="molecule type" value="Genomic_DNA"/>
</dbReference>
<proteinExistence type="predicted"/>
<gene>
    <name evidence="1" type="ORF">CWS72_23615</name>
</gene>
<dbReference type="InterPro" id="IPR026002">
    <property type="entry name" value="ATC_hydrolase-like"/>
</dbReference>
<dbReference type="GO" id="GO:0016787">
    <property type="term" value="F:hydrolase activity"/>
    <property type="evidence" value="ECO:0007669"/>
    <property type="project" value="UniProtKB-KW"/>
</dbReference>
<dbReference type="AlphaFoldDB" id="A0A2N3PNW4"/>